<reference evidence="6 7" key="1">
    <citation type="journal article" date="2013" name="BMC Genomics">
        <title>Genomics-driven discovery of the pneumocandin biosynthetic gene cluster in the fungus Glarea lozoyensis.</title>
        <authorList>
            <person name="Chen L."/>
            <person name="Yue Q."/>
            <person name="Zhang X."/>
            <person name="Xiang M."/>
            <person name="Wang C."/>
            <person name="Li S."/>
            <person name="Che Y."/>
            <person name="Ortiz-Lopez F.J."/>
            <person name="Bills G.F."/>
            <person name="Liu X."/>
            <person name="An Z."/>
        </authorList>
    </citation>
    <scope>NUCLEOTIDE SEQUENCE [LARGE SCALE GENOMIC DNA]</scope>
    <source>
        <strain evidence="7">ATCC 20868 / MF5171</strain>
    </source>
</reference>
<dbReference type="PANTHER" id="PTHR46720:SF3">
    <property type="entry name" value="FAD-BINDING DOMAIN-CONTAINING PROTEIN-RELATED"/>
    <property type="match status" value="1"/>
</dbReference>
<feature type="transmembrane region" description="Helical" evidence="4">
    <location>
        <begin position="12"/>
        <end position="29"/>
    </location>
</feature>
<dbReference type="EMBL" id="KE145360">
    <property type="protein sequence ID" value="EPE32135.1"/>
    <property type="molecule type" value="Genomic_DNA"/>
</dbReference>
<dbReference type="InterPro" id="IPR036188">
    <property type="entry name" value="FAD/NAD-bd_sf"/>
</dbReference>
<keyword evidence="2" id="KW-0274">FAD</keyword>
<dbReference type="GO" id="GO:0016491">
    <property type="term" value="F:oxidoreductase activity"/>
    <property type="evidence" value="ECO:0007669"/>
    <property type="project" value="UniProtKB-KW"/>
</dbReference>
<organism evidence="6 7">
    <name type="scientific">Glarea lozoyensis (strain ATCC 20868 / MF5171)</name>
    <dbReference type="NCBI Taxonomy" id="1116229"/>
    <lineage>
        <taxon>Eukaryota</taxon>
        <taxon>Fungi</taxon>
        <taxon>Dikarya</taxon>
        <taxon>Ascomycota</taxon>
        <taxon>Pezizomycotina</taxon>
        <taxon>Leotiomycetes</taxon>
        <taxon>Helotiales</taxon>
        <taxon>Helotiaceae</taxon>
        <taxon>Glarea</taxon>
    </lineage>
</organism>
<keyword evidence="4" id="KW-1133">Transmembrane helix</keyword>
<dbReference type="GeneID" id="19471258"/>
<dbReference type="OMA" id="GQQTVHR"/>
<keyword evidence="1" id="KW-0285">Flavoprotein</keyword>
<dbReference type="PANTHER" id="PTHR46720">
    <property type="entry name" value="HYDROXYLASE, PUTATIVE (AFU_ORTHOLOGUE AFUA_3G01460)-RELATED"/>
    <property type="match status" value="1"/>
</dbReference>
<evidence type="ECO:0000256" key="2">
    <source>
        <dbReference type="ARBA" id="ARBA00022827"/>
    </source>
</evidence>
<evidence type="ECO:0000259" key="5">
    <source>
        <dbReference type="Pfam" id="PF01494"/>
    </source>
</evidence>
<dbReference type="Gene3D" id="3.50.50.60">
    <property type="entry name" value="FAD/NAD(P)-binding domain"/>
    <property type="match status" value="1"/>
</dbReference>
<dbReference type="GO" id="GO:0044550">
    <property type="term" value="P:secondary metabolite biosynthetic process"/>
    <property type="evidence" value="ECO:0007669"/>
    <property type="project" value="UniProtKB-ARBA"/>
</dbReference>
<accession>S3D2T1</accession>
<dbReference type="InterPro" id="IPR002938">
    <property type="entry name" value="FAD-bd"/>
</dbReference>
<dbReference type="GO" id="GO:0071949">
    <property type="term" value="F:FAD binding"/>
    <property type="evidence" value="ECO:0007669"/>
    <property type="project" value="InterPro"/>
</dbReference>
<sequence>MSTENSTQKPFTIAIVGGGIGGIALAIALRHQHVPVQVYEAAPEFAEIGAGMAFGPNAIRSMELIDPAIRKAFNTRATKNGAKEDEATWINFRCGLGEPDLIAKVQTTDHDKTGLSSVHRAHFIDELADLLPEEIAHFGKRLVGLATLDSGKMQLAFEDDTTAHADAVVGCDGVRSRVRQFLLDTKSPLEDLTFSGKYAYRGLISMGMAKEALGEYLSGNSQMYLGPEGHILTYPIAHGKVMNVIAFKNQDTPWEHESWVVKNQGDAFKRDFEGWGKPVQSILQLLDSPDQWALFDHQPARTYCQGRVAILGDAAHASTPHQGAGAGQAIEDALILGRLLGDVQTQGASDIPAAFRAYDAVRRPRSQKVVTTSRAAGLTYAFQGPDGGDVAGIQEELLQRFQWIWEEDMESQLAQATTMLRGERQVAVGTGRGLVWGWAAVWKQVLEDLVSRVLVFIRGSR</sequence>
<dbReference type="HOGENOM" id="CLU_009665_6_3_1"/>
<dbReference type="RefSeq" id="XP_008081190.1">
    <property type="nucleotide sequence ID" value="XM_008082999.1"/>
</dbReference>
<keyword evidence="4" id="KW-0472">Membrane</keyword>
<name>S3D2T1_GLAL2</name>
<evidence type="ECO:0000313" key="6">
    <source>
        <dbReference type="EMBL" id="EPE32135.1"/>
    </source>
</evidence>
<evidence type="ECO:0000256" key="3">
    <source>
        <dbReference type="ARBA" id="ARBA00023002"/>
    </source>
</evidence>
<dbReference type="SUPFAM" id="SSF54373">
    <property type="entry name" value="FAD-linked reductases, C-terminal domain"/>
    <property type="match status" value="1"/>
</dbReference>
<dbReference type="Pfam" id="PF01494">
    <property type="entry name" value="FAD_binding_3"/>
    <property type="match status" value="1"/>
</dbReference>
<keyword evidence="4" id="KW-0812">Transmembrane</keyword>
<proteinExistence type="predicted"/>
<evidence type="ECO:0000313" key="7">
    <source>
        <dbReference type="Proteomes" id="UP000016922"/>
    </source>
</evidence>
<dbReference type="AlphaFoldDB" id="S3D2T1"/>
<evidence type="ECO:0000256" key="4">
    <source>
        <dbReference type="SAM" id="Phobius"/>
    </source>
</evidence>
<dbReference type="FunFam" id="3.50.50.60:FF:000153">
    <property type="entry name" value="Salicylate hydroxylase, putative"/>
    <property type="match status" value="1"/>
</dbReference>
<dbReference type="Proteomes" id="UP000016922">
    <property type="component" value="Unassembled WGS sequence"/>
</dbReference>
<gene>
    <name evidence="6" type="ORF">GLAREA_12217</name>
</gene>
<dbReference type="OrthoDB" id="417877at2759"/>
<dbReference type="InterPro" id="IPR051104">
    <property type="entry name" value="FAD_monoxygenase"/>
</dbReference>
<dbReference type="eggNOG" id="KOG2614">
    <property type="taxonomic scope" value="Eukaryota"/>
</dbReference>
<evidence type="ECO:0000256" key="1">
    <source>
        <dbReference type="ARBA" id="ARBA00022630"/>
    </source>
</evidence>
<dbReference type="KEGG" id="glz:GLAREA_12217"/>
<keyword evidence="7" id="KW-1185">Reference proteome</keyword>
<protein>
    <submittedName>
        <fullName evidence="6">FAD/NAD(P)-binding protein</fullName>
    </submittedName>
</protein>
<feature type="domain" description="FAD-binding" evidence="5">
    <location>
        <begin position="297"/>
        <end position="372"/>
    </location>
</feature>
<dbReference type="PRINTS" id="PR00420">
    <property type="entry name" value="RNGMNOXGNASE"/>
</dbReference>
<dbReference type="SUPFAM" id="SSF51905">
    <property type="entry name" value="FAD/NAD(P)-binding domain"/>
    <property type="match status" value="1"/>
</dbReference>
<keyword evidence="3" id="KW-0560">Oxidoreductase</keyword>